<accession>A0A6C0ENU6</accession>
<sequence>MNIAYIFLAVLIFLMYGITLWVSGQEGFENEGSVTHEDIEEIYDDVYASIYDLLWGSLEAQKYTEVSLQDICLADWNTKNVHVLDMACGTAPHATWFKELGVDYKGVDISESMLKKAREITPNASFQKGDITQVHLYPQKSISHCILTGFSIYQFQNPKIISDNAYQWLQPGGYFVVHMVDPDKYDPILNLASPFAAFSLQKYVFERQTDSTIYFDKFKYTGKLVKKKDEDQATYEETFTYYDKDDNGGNKYRENKHHWNMPSKERMIDIIKTSGFRHIETVDLVRCSKEYQYIVYFMK</sequence>
<dbReference type="PANTHER" id="PTHR43591">
    <property type="entry name" value="METHYLTRANSFERASE"/>
    <property type="match status" value="1"/>
</dbReference>
<evidence type="ECO:0000313" key="2">
    <source>
        <dbReference type="EMBL" id="QHT30856.1"/>
    </source>
</evidence>
<dbReference type="SUPFAM" id="SSF53335">
    <property type="entry name" value="S-adenosyl-L-methionine-dependent methyltransferases"/>
    <property type="match status" value="1"/>
</dbReference>
<dbReference type="Pfam" id="PF08241">
    <property type="entry name" value="Methyltransf_11"/>
    <property type="match status" value="1"/>
</dbReference>
<feature type="domain" description="Methyltransferase type 11" evidence="1">
    <location>
        <begin position="84"/>
        <end position="177"/>
    </location>
</feature>
<dbReference type="EMBL" id="MN738913">
    <property type="protein sequence ID" value="QHT30856.1"/>
    <property type="molecule type" value="Genomic_DNA"/>
</dbReference>
<organism evidence="2">
    <name type="scientific">viral metagenome</name>
    <dbReference type="NCBI Taxonomy" id="1070528"/>
    <lineage>
        <taxon>unclassified sequences</taxon>
        <taxon>metagenomes</taxon>
        <taxon>organismal metagenomes</taxon>
    </lineage>
</organism>
<dbReference type="Gene3D" id="3.40.50.150">
    <property type="entry name" value="Vaccinia Virus protein VP39"/>
    <property type="match status" value="1"/>
</dbReference>
<dbReference type="CDD" id="cd02440">
    <property type="entry name" value="AdoMet_MTases"/>
    <property type="match status" value="1"/>
</dbReference>
<evidence type="ECO:0000259" key="1">
    <source>
        <dbReference type="Pfam" id="PF08241"/>
    </source>
</evidence>
<dbReference type="InterPro" id="IPR013216">
    <property type="entry name" value="Methyltransf_11"/>
</dbReference>
<reference evidence="2" key="1">
    <citation type="journal article" date="2020" name="Nature">
        <title>Giant virus diversity and host interactions through global metagenomics.</title>
        <authorList>
            <person name="Schulz F."/>
            <person name="Roux S."/>
            <person name="Paez-Espino D."/>
            <person name="Jungbluth S."/>
            <person name="Walsh D.A."/>
            <person name="Denef V.J."/>
            <person name="McMahon K.D."/>
            <person name="Konstantinidis K.T."/>
            <person name="Eloe-Fadrosh E.A."/>
            <person name="Kyrpides N.C."/>
            <person name="Woyke T."/>
        </authorList>
    </citation>
    <scope>NUCLEOTIDE SEQUENCE</scope>
    <source>
        <strain evidence="2">GVMAG-M-3300009151-50</strain>
    </source>
</reference>
<proteinExistence type="predicted"/>
<protein>
    <recommendedName>
        <fullName evidence="1">Methyltransferase type 11 domain-containing protein</fullName>
    </recommendedName>
</protein>
<name>A0A6C0ENU6_9ZZZZ</name>
<dbReference type="InterPro" id="IPR029063">
    <property type="entry name" value="SAM-dependent_MTases_sf"/>
</dbReference>
<dbReference type="GO" id="GO:0008757">
    <property type="term" value="F:S-adenosylmethionine-dependent methyltransferase activity"/>
    <property type="evidence" value="ECO:0007669"/>
    <property type="project" value="InterPro"/>
</dbReference>
<dbReference type="AlphaFoldDB" id="A0A6C0ENU6"/>
<dbReference type="PANTHER" id="PTHR43591:SF24">
    <property type="entry name" value="2-METHOXY-6-POLYPRENYL-1,4-BENZOQUINOL METHYLASE, MITOCHONDRIAL"/>
    <property type="match status" value="1"/>
</dbReference>